<comment type="caution">
    <text evidence="1">The sequence shown here is derived from an EMBL/GenBank/DDBJ whole genome shotgun (WGS) entry which is preliminary data.</text>
</comment>
<reference evidence="1 2" key="1">
    <citation type="journal article" date="2022" name="Hortic Res">
        <title>A haplotype resolved chromosomal level avocado genome allows analysis of novel avocado genes.</title>
        <authorList>
            <person name="Nath O."/>
            <person name="Fletcher S.J."/>
            <person name="Hayward A."/>
            <person name="Shaw L.M."/>
            <person name="Masouleh A.K."/>
            <person name="Furtado A."/>
            <person name="Henry R.J."/>
            <person name="Mitter N."/>
        </authorList>
    </citation>
    <scope>NUCLEOTIDE SEQUENCE [LARGE SCALE GENOMIC DNA]</scope>
    <source>
        <strain evidence="2">cv. Hass</strain>
    </source>
</reference>
<organism evidence="1 2">
    <name type="scientific">Persea americana</name>
    <name type="common">Avocado</name>
    <dbReference type="NCBI Taxonomy" id="3435"/>
    <lineage>
        <taxon>Eukaryota</taxon>
        <taxon>Viridiplantae</taxon>
        <taxon>Streptophyta</taxon>
        <taxon>Embryophyta</taxon>
        <taxon>Tracheophyta</taxon>
        <taxon>Spermatophyta</taxon>
        <taxon>Magnoliopsida</taxon>
        <taxon>Magnoliidae</taxon>
        <taxon>Laurales</taxon>
        <taxon>Lauraceae</taxon>
        <taxon>Persea</taxon>
    </lineage>
</organism>
<evidence type="ECO:0000313" key="2">
    <source>
        <dbReference type="Proteomes" id="UP001234297"/>
    </source>
</evidence>
<dbReference type="EMBL" id="CM056817">
    <property type="protein sequence ID" value="KAJ8621437.1"/>
    <property type="molecule type" value="Genomic_DNA"/>
</dbReference>
<keyword evidence="2" id="KW-1185">Reference proteome</keyword>
<name>A0ACC2KKY2_PERAE</name>
<protein>
    <submittedName>
        <fullName evidence="1">Uncharacterized protein</fullName>
    </submittedName>
</protein>
<sequence>MKRPEEVLVRGEDETHTDWRSRERPLDEGEEEGRRADEVSIIVSKTMAYLLVDILQANNKMRPSPFINVHNLLWFMQILPPQKCICSNVDKPPHLHQTLSTSSQNITNSHHFNKDDVVRESDPTNNVPDSIFSKLGLQLHRRDRHPIGILKNAIYDYFDTNYPNSFLKFNDLCPIVPVKAV</sequence>
<evidence type="ECO:0000313" key="1">
    <source>
        <dbReference type="EMBL" id="KAJ8621437.1"/>
    </source>
</evidence>
<accession>A0ACC2KKY2</accession>
<dbReference type="Proteomes" id="UP001234297">
    <property type="component" value="Chromosome 9"/>
</dbReference>
<proteinExistence type="predicted"/>
<gene>
    <name evidence="1" type="ORF">MRB53_029966</name>
</gene>